<dbReference type="InterPro" id="IPR002142">
    <property type="entry name" value="Peptidase_S49"/>
</dbReference>
<evidence type="ECO:0000313" key="8">
    <source>
        <dbReference type="Proteomes" id="UP000230766"/>
    </source>
</evidence>
<dbReference type="Pfam" id="PF01343">
    <property type="entry name" value="Peptidase_S49"/>
    <property type="match status" value="1"/>
</dbReference>
<comment type="similarity">
    <text evidence="1">Belongs to the peptidase S49 family.</text>
</comment>
<dbReference type="GO" id="GO:0008236">
    <property type="term" value="F:serine-type peptidase activity"/>
    <property type="evidence" value="ECO:0007669"/>
    <property type="project" value="UniProtKB-KW"/>
</dbReference>
<keyword evidence="5" id="KW-0472">Membrane</keyword>
<evidence type="ECO:0000256" key="4">
    <source>
        <dbReference type="ARBA" id="ARBA00022825"/>
    </source>
</evidence>
<dbReference type="EMBL" id="PETJ01000025">
    <property type="protein sequence ID" value="PIV65167.1"/>
    <property type="molecule type" value="Genomic_DNA"/>
</dbReference>
<accession>A0A2M7EBQ9</accession>
<keyword evidence="3" id="KW-0378">Hydrolase</keyword>
<evidence type="ECO:0000313" key="7">
    <source>
        <dbReference type="EMBL" id="PIV65167.1"/>
    </source>
</evidence>
<feature type="non-terminal residue" evidence="7">
    <location>
        <position position="1"/>
    </location>
</feature>
<feature type="transmembrane region" description="Helical" evidence="5">
    <location>
        <begin position="6"/>
        <end position="27"/>
    </location>
</feature>
<keyword evidence="4" id="KW-0720">Serine protease</keyword>
<organism evidence="7 8">
    <name type="scientific">Candidatus Nealsonbacteria bacterium CG01_land_8_20_14_3_00_12</name>
    <dbReference type="NCBI Taxonomy" id="1974697"/>
    <lineage>
        <taxon>Bacteria</taxon>
        <taxon>Candidatus Nealsoniibacteriota</taxon>
    </lineage>
</organism>
<dbReference type="Proteomes" id="UP000230766">
    <property type="component" value="Unassembled WGS sequence"/>
</dbReference>
<dbReference type="InterPro" id="IPR047272">
    <property type="entry name" value="S49_SppA_C"/>
</dbReference>
<reference evidence="8" key="1">
    <citation type="submission" date="2017-09" db="EMBL/GenBank/DDBJ databases">
        <title>Depth-based differentiation of microbial function through sediment-hosted aquifers and enrichment of novel symbionts in the deep terrestrial subsurface.</title>
        <authorList>
            <person name="Probst A.J."/>
            <person name="Ladd B."/>
            <person name="Jarett J.K."/>
            <person name="Geller-Mcgrath D.E."/>
            <person name="Sieber C.M.K."/>
            <person name="Emerson J.B."/>
            <person name="Anantharaman K."/>
            <person name="Thomas B.C."/>
            <person name="Malmstrom R."/>
            <person name="Stieglmeier M."/>
            <person name="Klingl A."/>
            <person name="Woyke T."/>
            <person name="Ryan C.M."/>
            <person name="Banfield J.F."/>
        </authorList>
    </citation>
    <scope>NUCLEOTIDE SEQUENCE [LARGE SCALE GENOMIC DNA]</scope>
</reference>
<feature type="domain" description="Peptidase S49" evidence="6">
    <location>
        <begin position="94"/>
        <end position="230"/>
    </location>
</feature>
<evidence type="ECO:0000259" key="6">
    <source>
        <dbReference type="Pfam" id="PF01343"/>
    </source>
</evidence>
<proteinExistence type="inferred from homology"/>
<gene>
    <name evidence="7" type="ORF">COS09_01000</name>
</gene>
<dbReference type="Gene3D" id="3.90.226.10">
    <property type="entry name" value="2-enoyl-CoA Hydratase, Chain A, domain 1"/>
    <property type="match status" value="1"/>
</dbReference>
<evidence type="ECO:0000256" key="2">
    <source>
        <dbReference type="ARBA" id="ARBA00022670"/>
    </source>
</evidence>
<keyword evidence="5" id="KW-0812">Transmembrane</keyword>
<dbReference type="SUPFAM" id="SSF52096">
    <property type="entry name" value="ClpP/crotonase"/>
    <property type="match status" value="1"/>
</dbReference>
<dbReference type="InterPro" id="IPR029045">
    <property type="entry name" value="ClpP/crotonase-like_dom_sf"/>
</dbReference>
<dbReference type="PANTHER" id="PTHR42987">
    <property type="entry name" value="PEPTIDASE S49"/>
    <property type="match status" value="1"/>
</dbReference>
<comment type="caution">
    <text evidence="7">The sequence shown here is derived from an EMBL/GenBank/DDBJ whole genome shotgun (WGS) entry which is preliminary data.</text>
</comment>
<name>A0A2M7EBQ9_9BACT</name>
<keyword evidence="2" id="KW-0645">Protease</keyword>
<evidence type="ECO:0000256" key="5">
    <source>
        <dbReference type="SAM" id="Phobius"/>
    </source>
</evidence>
<evidence type="ECO:0000256" key="1">
    <source>
        <dbReference type="ARBA" id="ARBA00008683"/>
    </source>
</evidence>
<dbReference type="AlphaFoldDB" id="A0A2M7EBQ9"/>
<dbReference type="GO" id="GO:0006508">
    <property type="term" value="P:proteolysis"/>
    <property type="evidence" value="ECO:0007669"/>
    <property type="project" value="UniProtKB-KW"/>
</dbReference>
<protein>
    <recommendedName>
        <fullName evidence="6">Peptidase S49 domain-containing protein</fullName>
    </recommendedName>
</protein>
<dbReference type="CDD" id="cd07023">
    <property type="entry name" value="S49_Sppa_N_C"/>
    <property type="match status" value="1"/>
</dbReference>
<evidence type="ECO:0000256" key="3">
    <source>
        <dbReference type="ARBA" id="ARBA00022801"/>
    </source>
</evidence>
<dbReference type="PANTHER" id="PTHR42987:SF4">
    <property type="entry name" value="PROTEASE SOHB-RELATED"/>
    <property type="match status" value="1"/>
</dbReference>
<keyword evidence="5" id="KW-1133">Transmembrane helix</keyword>
<sequence>TPTPIFLVWGWIILVLIIGGLISVFSFQEFIAKPEVGVIRISGSILGQWQADEILEQIRYAKEKKEIKGVVLEIDSPGGEASVVEGIYLALLRLREEKPIVASINQRGASGGYYIALASNFIYAKPDSEIGSIGAWTSLPYPEMPSEDILPTGPFKDTGMTRQKAVGQLEMLRQSFLGVVLFHRGEKLKISADELTKAEVYTGIEGLGAGLIDEIGSNFDAIEKAADYAGIAHYQVVDIAEKMAEKVQTEKWGVTQPTTESKKELLPTYYYLIESR</sequence>